<dbReference type="GO" id="GO:0030686">
    <property type="term" value="C:90S preribosome"/>
    <property type="evidence" value="ECO:0007669"/>
    <property type="project" value="TreeGrafter"/>
</dbReference>
<dbReference type="KEGG" id="ccp:CHC_T00006976001"/>
<organism evidence="4 5">
    <name type="scientific">Chondrus crispus</name>
    <name type="common">Carrageen Irish moss</name>
    <name type="synonym">Polymorpha crispa</name>
    <dbReference type="NCBI Taxonomy" id="2769"/>
    <lineage>
        <taxon>Eukaryota</taxon>
        <taxon>Rhodophyta</taxon>
        <taxon>Florideophyceae</taxon>
        <taxon>Rhodymeniophycidae</taxon>
        <taxon>Gigartinales</taxon>
        <taxon>Gigartinaceae</taxon>
        <taxon>Chondrus</taxon>
    </lineage>
</organism>
<name>R7QRI8_CHOCR</name>
<dbReference type="GO" id="GO:0000447">
    <property type="term" value="P:endonucleolytic cleavage in ITS1 to separate SSU-rRNA from 5.8S rRNA and LSU-rRNA from tricistronic rRNA transcript (SSU-rRNA, 5.8S rRNA, LSU-rRNA)"/>
    <property type="evidence" value="ECO:0007669"/>
    <property type="project" value="TreeGrafter"/>
</dbReference>
<dbReference type="Proteomes" id="UP000012073">
    <property type="component" value="Unassembled WGS sequence"/>
</dbReference>
<dbReference type="AlphaFoldDB" id="R7QRI8"/>
<feature type="compositionally biased region" description="Basic and acidic residues" evidence="2">
    <location>
        <begin position="1"/>
        <end position="19"/>
    </location>
</feature>
<feature type="region of interest" description="Disordered" evidence="2">
    <location>
        <begin position="148"/>
        <end position="175"/>
    </location>
</feature>
<dbReference type="PhylomeDB" id="R7QRI8"/>
<dbReference type="EMBL" id="HG002126">
    <property type="protein sequence ID" value="CDF40101.1"/>
    <property type="molecule type" value="Genomic_DNA"/>
</dbReference>
<dbReference type="GO" id="GO:0005730">
    <property type="term" value="C:nucleolus"/>
    <property type="evidence" value="ECO:0007669"/>
    <property type="project" value="TreeGrafter"/>
</dbReference>
<feature type="compositionally biased region" description="Polar residues" evidence="2">
    <location>
        <begin position="51"/>
        <end position="61"/>
    </location>
</feature>
<feature type="compositionally biased region" description="Basic and acidic residues" evidence="2">
    <location>
        <begin position="455"/>
        <end position="464"/>
    </location>
</feature>
<keyword evidence="5" id="KW-1185">Reference proteome</keyword>
<reference evidence="5" key="1">
    <citation type="journal article" date="2013" name="Proc. Natl. Acad. Sci. U.S.A.">
        <title>Genome structure and metabolic features in the red seaweed Chondrus crispus shed light on evolution of the Archaeplastida.</title>
        <authorList>
            <person name="Collen J."/>
            <person name="Porcel B."/>
            <person name="Carre W."/>
            <person name="Ball S.G."/>
            <person name="Chaparro C."/>
            <person name="Tonon T."/>
            <person name="Barbeyron T."/>
            <person name="Michel G."/>
            <person name="Noel B."/>
            <person name="Valentin K."/>
            <person name="Elias M."/>
            <person name="Artiguenave F."/>
            <person name="Arun A."/>
            <person name="Aury J.M."/>
            <person name="Barbosa-Neto J.F."/>
            <person name="Bothwell J.H."/>
            <person name="Bouget F.Y."/>
            <person name="Brillet L."/>
            <person name="Cabello-Hurtado F."/>
            <person name="Capella-Gutierrez S."/>
            <person name="Charrier B."/>
            <person name="Cladiere L."/>
            <person name="Cock J.M."/>
            <person name="Coelho S.M."/>
            <person name="Colleoni C."/>
            <person name="Czjzek M."/>
            <person name="Da Silva C."/>
            <person name="Delage L."/>
            <person name="Denoeud F."/>
            <person name="Deschamps P."/>
            <person name="Dittami S.M."/>
            <person name="Gabaldon T."/>
            <person name="Gachon C.M."/>
            <person name="Groisillier A."/>
            <person name="Herve C."/>
            <person name="Jabbari K."/>
            <person name="Katinka M."/>
            <person name="Kloareg B."/>
            <person name="Kowalczyk N."/>
            <person name="Labadie K."/>
            <person name="Leblanc C."/>
            <person name="Lopez P.J."/>
            <person name="McLachlan D.H."/>
            <person name="Meslet-Cladiere L."/>
            <person name="Moustafa A."/>
            <person name="Nehr Z."/>
            <person name="Nyvall Collen P."/>
            <person name="Panaud O."/>
            <person name="Partensky F."/>
            <person name="Poulain J."/>
            <person name="Rensing S.A."/>
            <person name="Rousvoal S."/>
            <person name="Samson G."/>
            <person name="Symeonidi A."/>
            <person name="Weissenbach J."/>
            <person name="Zambounis A."/>
            <person name="Wincker P."/>
            <person name="Boyen C."/>
        </authorList>
    </citation>
    <scope>NUCLEOTIDE SEQUENCE [LARGE SCALE GENOMIC DNA]</scope>
    <source>
        <strain evidence="5">cv. Stackhouse</strain>
    </source>
</reference>
<dbReference type="PANTHER" id="PTHR14490:SF5">
    <property type="entry name" value="PROTEIN KRI1 HOMOLOG"/>
    <property type="match status" value="1"/>
</dbReference>
<feature type="region of interest" description="Disordered" evidence="2">
    <location>
        <begin position="1"/>
        <end position="107"/>
    </location>
</feature>
<feature type="domain" description="Kri1-like C-terminal" evidence="3">
    <location>
        <begin position="329"/>
        <end position="411"/>
    </location>
</feature>
<feature type="compositionally biased region" description="Basic and acidic residues" evidence="2">
    <location>
        <begin position="26"/>
        <end position="47"/>
    </location>
</feature>
<dbReference type="OrthoDB" id="10252032at2759"/>
<evidence type="ECO:0000256" key="1">
    <source>
        <dbReference type="ARBA" id="ARBA00007473"/>
    </source>
</evidence>
<dbReference type="PANTHER" id="PTHR14490">
    <property type="entry name" value="ZINC FINGER, ZZ TYPE"/>
    <property type="match status" value="1"/>
</dbReference>
<sequence length="518" mass="59648">MTLKDYVRETLLKDGKLADSDDDDADGGKDEGYRHPDANHHRTESPDHPAQNGTTSLPGQTDSDEESDADNFFKKKDKSTAELDAEQQDFDNFLRKQSRKTSQKAGEELLLHSYLENEKPDEKERFLRDFVLNNGWLDKNAAIAPAAGDYEIEVDTNDPDRSDGEPDADDDFEDKAEDFEAQYNFRFEDPDGAQVVSHARTVADSMRRPDDRRKKAREARKLRKQQEKLVKTEEIKHLKNLKRKEVKARLLAIQEAAGDGVDVSGIDLDADFDPDQFNRQMESKFGDEYYSQKDEDMKQITKEGLATATEKRLEAKESEEVSKDLREDVNRLMDEYYNLDYEDIVAGVPMRFNYKKVDPEAFNMTAEEVLRMEDKELNRIVSMKYLAPYRANRDIKKQSWRVHNALKMKRQSQRMHGENVSKQSALHEIANSKEEADGASKKHDNKRKRKRKHSHADDREDRGKGGNVFEAPDRNENTVAGEEGKTAKSSKKRKRKRRTPAETVDSLSSSRKKAYNID</sequence>
<feature type="compositionally biased region" description="Basic and acidic residues" evidence="2">
    <location>
        <begin position="71"/>
        <end position="81"/>
    </location>
</feature>
<feature type="region of interest" description="Disordered" evidence="2">
    <location>
        <begin position="431"/>
        <end position="518"/>
    </location>
</feature>
<feature type="compositionally biased region" description="Basic residues" evidence="2">
    <location>
        <begin position="214"/>
        <end position="223"/>
    </location>
</feature>
<evidence type="ECO:0000313" key="5">
    <source>
        <dbReference type="Proteomes" id="UP000012073"/>
    </source>
</evidence>
<evidence type="ECO:0000256" key="2">
    <source>
        <dbReference type="SAM" id="MobiDB-lite"/>
    </source>
</evidence>
<evidence type="ECO:0000313" key="4">
    <source>
        <dbReference type="EMBL" id="CDF40101.1"/>
    </source>
</evidence>
<evidence type="ECO:0000259" key="3">
    <source>
        <dbReference type="Pfam" id="PF12936"/>
    </source>
</evidence>
<feature type="compositionally biased region" description="Basic residues" evidence="2">
    <location>
        <begin position="488"/>
        <end position="498"/>
    </location>
</feature>
<dbReference type="OMA" id="GWIFDYE"/>
<comment type="similarity">
    <text evidence="1">Belongs to the KRI1 family.</text>
</comment>
<dbReference type="Pfam" id="PF05178">
    <property type="entry name" value="Kri1"/>
    <property type="match status" value="1"/>
</dbReference>
<dbReference type="InterPro" id="IPR018034">
    <property type="entry name" value="Kri1"/>
</dbReference>
<feature type="compositionally biased region" description="Acidic residues" evidence="2">
    <location>
        <begin position="165"/>
        <end position="175"/>
    </location>
</feature>
<dbReference type="InterPro" id="IPR024626">
    <property type="entry name" value="Kri1-like_C"/>
</dbReference>
<feature type="compositionally biased region" description="Basic and acidic residues" evidence="2">
    <location>
        <begin position="471"/>
        <end position="486"/>
    </location>
</feature>
<feature type="compositionally biased region" description="Basic and acidic residues" evidence="2">
    <location>
        <begin position="431"/>
        <end position="442"/>
    </location>
</feature>
<proteinExistence type="inferred from homology"/>
<accession>R7QRI8</accession>
<feature type="region of interest" description="Disordered" evidence="2">
    <location>
        <begin position="199"/>
        <end position="225"/>
    </location>
</feature>
<protein>
    <recommendedName>
        <fullName evidence="3">Kri1-like C-terminal domain-containing protein</fullName>
    </recommendedName>
</protein>
<dbReference type="STRING" id="2769.R7QRI8"/>
<gene>
    <name evidence="4" type="ORF">CHC_T00006976001</name>
</gene>
<dbReference type="RefSeq" id="XP_005710395.1">
    <property type="nucleotide sequence ID" value="XM_005710338.1"/>
</dbReference>
<dbReference type="GeneID" id="17318112"/>
<dbReference type="Pfam" id="PF12936">
    <property type="entry name" value="Kri1_C"/>
    <property type="match status" value="1"/>
</dbReference>
<feature type="compositionally biased region" description="Basic residues" evidence="2">
    <location>
        <begin position="443"/>
        <end position="454"/>
    </location>
</feature>
<dbReference type="Gramene" id="CDF40101">
    <property type="protein sequence ID" value="CDF40101"/>
    <property type="gene ID" value="CHC_T00006976001"/>
</dbReference>